<dbReference type="OrthoDB" id="9792661at2"/>
<feature type="binding site" evidence="1">
    <location>
        <position position="77"/>
    </location>
    <ligand>
        <name>Ni(2+)</name>
        <dbReference type="ChEBI" id="CHEBI:49786"/>
    </ligand>
</feature>
<gene>
    <name evidence="4" type="ORF">SAMN02745180_01093</name>
</gene>
<dbReference type="GO" id="GO:0046872">
    <property type="term" value="F:metal ion binding"/>
    <property type="evidence" value="ECO:0007669"/>
    <property type="project" value="UniProtKB-KW"/>
</dbReference>
<evidence type="ECO:0008006" key="6">
    <source>
        <dbReference type="Google" id="ProtNLM"/>
    </source>
</evidence>
<dbReference type="SUPFAM" id="SSF75500">
    <property type="entry name" value="Putative transcriptional regulator TM1602, C-terminal domain"/>
    <property type="match status" value="1"/>
</dbReference>
<reference evidence="4 5" key="1">
    <citation type="submission" date="2016-11" db="EMBL/GenBank/DDBJ databases">
        <authorList>
            <person name="Jaros S."/>
            <person name="Januszkiewicz K."/>
            <person name="Wedrychowicz H."/>
        </authorList>
    </citation>
    <scope>NUCLEOTIDE SEQUENCE [LARGE SCALE GENOMIC DNA]</scope>
    <source>
        <strain evidence="4 5">DSM 13106</strain>
    </source>
</reference>
<dbReference type="InterPro" id="IPR013196">
    <property type="entry name" value="HTH_11"/>
</dbReference>
<feature type="binding site" evidence="1">
    <location>
        <position position="145"/>
    </location>
    <ligand>
        <name>Ni(2+)</name>
        <dbReference type="ChEBI" id="CHEBI:49786"/>
    </ligand>
</feature>
<dbReference type="InterPro" id="IPR036390">
    <property type="entry name" value="WH_DNA-bd_sf"/>
</dbReference>
<proteinExistence type="predicted"/>
<evidence type="ECO:0000256" key="1">
    <source>
        <dbReference type="PIRSR" id="PIRSR037847-1"/>
    </source>
</evidence>
<dbReference type="Gene3D" id="3.30.1340.20">
    <property type="entry name" value="3H domain"/>
    <property type="match status" value="1"/>
</dbReference>
<dbReference type="Gene3D" id="1.10.10.10">
    <property type="entry name" value="Winged helix-like DNA-binding domain superfamily/Winged helix DNA-binding domain"/>
    <property type="match status" value="1"/>
</dbReference>
<dbReference type="InterPro" id="IPR004173">
    <property type="entry name" value="3H_domain"/>
</dbReference>
<dbReference type="RefSeq" id="WP_072743767.1">
    <property type="nucleotide sequence ID" value="NZ_FQXR01000004.1"/>
</dbReference>
<evidence type="ECO:0000259" key="3">
    <source>
        <dbReference type="Pfam" id="PF08279"/>
    </source>
</evidence>
<name>A0A1M5VXJ0_9FIRM</name>
<dbReference type="PANTHER" id="PTHR40068">
    <property type="entry name" value="TRANSCRIPTION REPRESSOR NIAR-RELATED"/>
    <property type="match status" value="1"/>
</dbReference>
<feature type="binding site" evidence="1">
    <location>
        <position position="86"/>
    </location>
    <ligand>
        <name>Ni(2+)</name>
        <dbReference type="ChEBI" id="CHEBI:49786"/>
    </ligand>
</feature>
<dbReference type="PIRSF" id="PIRSF037847">
    <property type="entry name" value="NiaR"/>
    <property type="match status" value="1"/>
</dbReference>
<feature type="domain" description="Helix-turn-helix type 11" evidence="3">
    <location>
        <begin position="6"/>
        <end position="59"/>
    </location>
</feature>
<evidence type="ECO:0000313" key="4">
    <source>
        <dbReference type="EMBL" id="SHH79643.1"/>
    </source>
</evidence>
<accession>A0A1M5VXJ0</accession>
<feature type="binding site" evidence="1">
    <location>
        <position position="147"/>
    </location>
    <ligand>
        <name>Ni(2+)</name>
        <dbReference type="ChEBI" id="CHEBI:49786"/>
    </ligand>
</feature>
<organism evidence="4 5">
    <name type="scientific">Sporanaerobacter acetigenes DSM 13106</name>
    <dbReference type="NCBI Taxonomy" id="1123281"/>
    <lineage>
        <taxon>Bacteria</taxon>
        <taxon>Bacillati</taxon>
        <taxon>Bacillota</taxon>
        <taxon>Tissierellia</taxon>
        <taxon>Tissierellales</taxon>
        <taxon>Sporanaerobacteraceae</taxon>
        <taxon>Sporanaerobacter</taxon>
    </lineage>
</organism>
<dbReference type="InterPro" id="IPR036388">
    <property type="entry name" value="WH-like_DNA-bd_sf"/>
</dbReference>
<keyword evidence="5" id="KW-1185">Reference proteome</keyword>
<dbReference type="InterPro" id="IPR035922">
    <property type="entry name" value="3H_dom_sf"/>
</dbReference>
<keyword evidence="1" id="KW-0479">Metal-binding</keyword>
<dbReference type="PANTHER" id="PTHR40068:SF1">
    <property type="entry name" value="TRANSCRIPTION REPRESSOR NIAR-RELATED"/>
    <property type="match status" value="1"/>
</dbReference>
<dbReference type="InterPro" id="IPR026043">
    <property type="entry name" value="NadR"/>
</dbReference>
<keyword evidence="1" id="KW-0533">Nickel</keyword>
<dbReference type="Pfam" id="PF02829">
    <property type="entry name" value="3H"/>
    <property type="match status" value="1"/>
</dbReference>
<sequence>MDSEERRKEVLKVLKNSKKPVKGTELAKKMGVSRQVIVQDIAILRASGSDIVATPQGYIIFGNEEGKKMIKTIVCKHSGCSEIEDELYTIVDAGGKVLDVIVEHPLYGEIKSPLMISSRLEVDEFIKNLKDTKAEPLSSLTDGVHIHSIEIDDEKTFEKIVQKLKNKKYLISE</sequence>
<dbReference type="Pfam" id="PF08279">
    <property type="entry name" value="HTH_11"/>
    <property type="match status" value="1"/>
</dbReference>
<evidence type="ECO:0000259" key="2">
    <source>
        <dbReference type="Pfam" id="PF02829"/>
    </source>
</evidence>
<evidence type="ECO:0000313" key="5">
    <source>
        <dbReference type="Proteomes" id="UP000184389"/>
    </source>
</evidence>
<dbReference type="AlphaFoldDB" id="A0A1M5VXJ0"/>
<protein>
    <recommendedName>
        <fullName evidence="6">Transcriptional regulator</fullName>
    </recommendedName>
</protein>
<dbReference type="Proteomes" id="UP000184389">
    <property type="component" value="Unassembled WGS sequence"/>
</dbReference>
<feature type="domain" description="3H" evidence="2">
    <location>
        <begin position="73"/>
        <end position="170"/>
    </location>
</feature>
<dbReference type="SUPFAM" id="SSF46785">
    <property type="entry name" value="Winged helix' DNA-binding domain"/>
    <property type="match status" value="1"/>
</dbReference>
<dbReference type="EMBL" id="FQXR01000004">
    <property type="protein sequence ID" value="SHH79643.1"/>
    <property type="molecule type" value="Genomic_DNA"/>
</dbReference>
<dbReference type="STRING" id="1123281.SAMN02745180_01093"/>